<evidence type="ECO:0000313" key="1">
    <source>
        <dbReference type="EMBL" id="KAH9526747.1"/>
    </source>
</evidence>
<gene>
    <name evidence="1" type="ORF">DERF_000809</name>
</gene>
<keyword evidence="2" id="KW-1185">Reference proteome</keyword>
<reference evidence="1" key="2">
    <citation type="journal article" date="2022" name="Res Sq">
        <title>Comparative Genomics Reveals Insights into the Divergent Evolution of Astigmatic Mites and Household Pest Adaptations.</title>
        <authorList>
            <person name="Xiong Q."/>
            <person name="Wan A.T.-Y."/>
            <person name="Liu X.-Y."/>
            <person name="Fung C.S.-H."/>
            <person name="Xiao X."/>
            <person name="Malainual N."/>
            <person name="Hou J."/>
            <person name="Wang L."/>
            <person name="Wang M."/>
            <person name="Yang K."/>
            <person name="Cui Y."/>
            <person name="Leung E."/>
            <person name="Nong W."/>
            <person name="Shin S.-K."/>
            <person name="Au S."/>
            <person name="Jeong K.Y."/>
            <person name="Chew F.T."/>
            <person name="Hui J."/>
            <person name="Leung T.F."/>
            <person name="Tungtrongchitr A."/>
            <person name="Zhong N."/>
            <person name="Liu Z."/>
            <person name="Tsui S."/>
        </authorList>
    </citation>
    <scope>NUCLEOTIDE SEQUENCE</scope>
    <source>
        <strain evidence="1">Derf</strain>
        <tissue evidence="1">Whole organism</tissue>
    </source>
</reference>
<evidence type="ECO:0000313" key="2">
    <source>
        <dbReference type="Proteomes" id="UP000790347"/>
    </source>
</evidence>
<comment type="caution">
    <text evidence="1">The sequence shown here is derived from an EMBL/GenBank/DDBJ whole genome shotgun (WGS) entry which is preliminary data.</text>
</comment>
<name>A0A922I7C8_DERFA</name>
<dbReference type="Proteomes" id="UP000790347">
    <property type="component" value="Unassembled WGS sequence"/>
</dbReference>
<proteinExistence type="predicted"/>
<reference evidence="1" key="1">
    <citation type="submission" date="2013-05" db="EMBL/GenBank/DDBJ databases">
        <authorList>
            <person name="Yim A.K.Y."/>
            <person name="Chan T.F."/>
            <person name="Ji K.M."/>
            <person name="Liu X.Y."/>
            <person name="Zhou J.W."/>
            <person name="Li R.Q."/>
            <person name="Yang K.Y."/>
            <person name="Li J."/>
            <person name="Li M."/>
            <person name="Law P.T.W."/>
            <person name="Wu Y.L."/>
            <person name="Cai Z.L."/>
            <person name="Qin H."/>
            <person name="Bao Y."/>
            <person name="Leung R.K.K."/>
            <person name="Ng P.K.S."/>
            <person name="Zou J."/>
            <person name="Zhong X.J."/>
            <person name="Ran P.X."/>
            <person name="Zhong N.S."/>
            <person name="Liu Z.G."/>
            <person name="Tsui S.K.W."/>
        </authorList>
    </citation>
    <scope>NUCLEOTIDE SEQUENCE</scope>
    <source>
        <strain evidence="1">Derf</strain>
        <tissue evidence="1">Whole organism</tissue>
    </source>
</reference>
<organism evidence="1 2">
    <name type="scientific">Dermatophagoides farinae</name>
    <name type="common">American house dust mite</name>
    <dbReference type="NCBI Taxonomy" id="6954"/>
    <lineage>
        <taxon>Eukaryota</taxon>
        <taxon>Metazoa</taxon>
        <taxon>Ecdysozoa</taxon>
        <taxon>Arthropoda</taxon>
        <taxon>Chelicerata</taxon>
        <taxon>Arachnida</taxon>
        <taxon>Acari</taxon>
        <taxon>Acariformes</taxon>
        <taxon>Sarcoptiformes</taxon>
        <taxon>Astigmata</taxon>
        <taxon>Psoroptidia</taxon>
        <taxon>Analgoidea</taxon>
        <taxon>Pyroglyphidae</taxon>
        <taxon>Dermatophagoidinae</taxon>
        <taxon>Dermatophagoides</taxon>
    </lineage>
</organism>
<sequence>MYQSTGLPKSSIHCGGDDVDIIDVTMVKKYRKTVASINLLFVLIFWSSLETSRQCVISIYFITTTTIVEVT</sequence>
<dbReference type="AlphaFoldDB" id="A0A922I7C8"/>
<dbReference type="EMBL" id="ASGP02000001">
    <property type="protein sequence ID" value="KAH9526747.1"/>
    <property type="molecule type" value="Genomic_DNA"/>
</dbReference>
<protein>
    <submittedName>
        <fullName evidence="1">Uncharacterized protein</fullName>
    </submittedName>
</protein>
<accession>A0A922I7C8</accession>